<evidence type="ECO:0000259" key="2">
    <source>
        <dbReference type="Pfam" id="PF00856"/>
    </source>
</evidence>
<proteinExistence type="predicted"/>
<evidence type="ECO:0000256" key="1">
    <source>
        <dbReference type="SAM" id="MobiDB-lite"/>
    </source>
</evidence>
<dbReference type="InterPro" id="IPR046341">
    <property type="entry name" value="SET_dom_sf"/>
</dbReference>
<sequence>MGELINQEELERRRKLYHPSCGVFMFEFKWRGKTWCIDASREDGSFGRIVNDDHQHPNCKMKKIDVNGKKPNLCLFATERYYKKEEENCKSRSAANIRAADDSEPSLQSETQMDDALGQARRAAVLLISEQQMTLNLLSSRKRSGEMVMLLVSSRSYNSYVTFITEDKSCSAANIRAADDSEPSLQSETQMDDALGQARSSQQKSRSADNIEQQMTLTFSPVRKTQRWCCSWPKQKSRGANIRSSRRLLNLLSRSERGWMMLLANAQKSRSAANIRAADDSEPSLCRKRRWMIALVKTGLLNRRAAVLLISEQQMNLNLSILSETQMEDALGQAVGTLMDDDHGQARSYCNRRAAVLLISVASRQMTPLKPSLQSETQYGCMLLAKQVRSKQSFKMYTSRRSTMDFQSLVDGVRLVCGVRRAAVLLRSELQMTLNLSIQRKRDGMMLLVKPEHREEQLANFLGHDIRIHREFYRLPEKTLQLAKISKVLMALEQGRLAEFHGKNLDEIGIDPDGKTTQKRTPWQQTEVQAVERHLKRFIISGTVPAKSDCEKCLRAEPEALRNKRLD</sequence>
<dbReference type="EMBL" id="JAYMGO010000009">
    <property type="protein sequence ID" value="KAL1268690.1"/>
    <property type="molecule type" value="Genomic_DNA"/>
</dbReference>
<evidence type="ECO:0000313" key="3">
    <source>
        <dbReference type="EMBL" id="KAL1268690.1"/>
    </source>
</evidence>
<protein>
    <recommendedName>
        <fullName evidence="2">SET domain-containing protein</fullName>
    </recommendedName>
</protein>
<dbReference type="InterPro" id="IPR001214">
    <property type="entry name" value="SET_dom"/>
</dbReference>
<comment type="caution">
    <text evidence="3">The sequence shown here is derived from an EMBL/GenBank/DDBJ whole genome shotgun (WGS) entry which is preliminary data.</text>
</comment>
<gene>
    <name evidence="3" type="ORF">QQF64_034053</name>
</gene>
<dbReference type="Gene3D" id="2.170.270.10">
    <property type="entry name" value="SET domain"/>
    <property type="match status" value="1"/>
</dbReference>
<dbReference type="SUPFAM" id="SSF82199">
    <property type="entry name" value="SET domain"/>
    <property type="match status" value="1"/>
</dbReference>
<dbReference type="Proteomes" id="UP001558613">
    <property type="component" value="Unassembled WGS sequence"/>
</dbReference>
<name>A0ABR3MVW9_9TELE</name>
<dbReference type="Pfam" id="PF00856">
    <property type="entry name" value="SET"/>
    <property type="match status" value="1"/>
</dbReference>
<reference evidence="3 4" key="1">
    <citation type="submission" date="2023-09" db="EMBL/GenBank/DDBJ databases">
        <authorList>
            <person name="Wang M."/>
        </authorList>
    </citation>
    <scope>NUCLEOTIDE SEQUENCE [LARGE SCALE GENOMIC DNA]</scope>
    <source>
        <strain evidence="3">GT-2023</strain>
        <tissue evidence="3">Liver</tissue>
    </source>
</reference>
<organism evidence="3 4">
    <name type="scientific">Cirrhinus molitorella</name>
    <name type="common">mud carp</name>
    <dbReference type="NCBI Taxonomy" id="172907"/>
    <lineage>
        <taxon>Eukaryota</taxon>
        <taxon>Metazoa</taxon>
        <taxon>Chordata</taxon>
        <taxon>Craniata</taxon>
        <taxon>Vertebrata</taxon>
        <taxon>Euteleostomi</taxon>
        <taxon>Actinopterygii</taxon>
        <taxon>Neopterygii</taxon>
        <taxon>Teleostei</taxon>
        <taxon>Ostariophysi</taxon>
        <taxon>Cypriniformes</taxon>
        <taxon>Cyprinidae</taxon>
        <taxon>Labeoninae</taxon>
        <taxon>Labeonini</taxon>
        <taxon>Cirrhinus</taxon>
    </lineage>
</organism>
<dbReference type="PANTHER" id="PTHR33480:SF5">
    <property type="entry name" value="SI:DKEY-51D8.9"/>
    <property type="match status" value="1"/>
</dbReference>
<accession>A0ABR3MVW9</accession>
<dbReference type="PANTHER" id="PTHR33480">
    <property type="entry name" value="SET DOMAIN-CONTAINING PROTEIN-RELATED"/>
    <property type="match status" value="1"/>
</dbReference>
<evidence type="ECO:0000313" key="4">
    <source>
        <dbReference type="Proteomes" id="UP001558613"/>
    </source>
</evidence>
<keyword evidence="4" id="KW-1185">Reference proteome</keyword>
<feature type="domain" description="SET" evidence="2">
    <location>
        <begin position="4"/>
        <end position="86"/>
    </location>
</feature>
<feature type="region of interest" description="Disordered" evidence="1">
    <location>
        <begin position="177"/>
        <end position="210"/>
    </location>
</feature>